<evidence type="ECO:0000313" key="2">
    <source>
        <dbReference type="EMBL" id="MBB4888474.1"/>
    </source>
</evidence>
<dbReference type="Proteomes" id="UP000556436">
    <property type="component" value="Unassembled WGS sequence"/>
</dbReference>
<feature type="compositionally biased region" description="Basic residues" evidence="1">
    <location>
        <begin position="159"/>
        <end position="168"/>
    </location>
</feature>
<reference evidence="2 3" key="1">
    <citation type="submission" date="2020-08" db="EMBL/GenBank/DDBJ databases">
        <title>Genomic Encyclopedia of Type Strains, Phase III (KMG-III): the genomes of soil and plant-associated and newly described type strains.</title>
        <authorList>
            <person name="Whitman W."/>
        </authorList>
    </citation>
    <scope>NUCLEOTIDE SEQUENCE [LARGE SCALE GENOMIC DNA]</scope>
    <source>
        <strain evidence="2 3">CECT 3265</strain>
    </source>
</reference>
<protein>
    <submittedName>
        <fullName evidence="2">Uncharacterized protein</fullName>
    </submittedName>
</protein>
<feature type="region of interest" description="Disordered" evidence="1">
    <location>
        <begin position="141"/>
        <end position="168"/>
    </location>
</feature>
<gene>
    <name evidence="2" type="ORF">FHS38_004543</name>
</gene>
<name>A0A7W7LE16_STRNE</name>
<organism evidence="2 3">
    <name type="scientific">Streptomyces netropsis</name>
    <name type="common">Streptoverticillium netropsis</name>
    <dbReference type="NCBI Taxonomy" id="55404"/>
    <lineage>
        <taxon>Bacteria</taxon>
        <taxon>Bacillati</taxon>
        <taxon>Actinomycetota</taxon>
        <taxon>Actinomycetes</taxon>
        <taxon>Kitasatosporales</taxon>
        <taxon>Streptomycetaceae</taxon>
        <taxon>Streptomyces</taxon>
    </lineage>
</organism>
<proteinExistence type="predicted"/>
<comment type="caution">
    <text evidence="2">The sequence shown here is derived from an EMBL/GenBank/DDBJ whole genome shotgun (WGS) entry which is preliminary data.</text>
</comment>
<sequence>MEPRSAAATGKDFPYTARTTCYIEVHKDGTVTHGNDPAAYERAVAGKSRLFAVWPGEWSSHLFVIDDLDEYAKAHGIKHDEERTGLKEHIHDVRWEPNPYAKDSPRSPYIGVSITLNCGCSIQDLRAFAAHMQEQRGWTVATSGGWGSSSGPGGTRYSLRVRRKSLAD</sequence>
<evidence type="ECO:0000313" key="3">
    <source>
        <dbReference type="Proteomes" id="UP000556436"/>
    </source>
</evidence>
<accession>A0A7W7LE16</accession>
<dbReference type="EMBL" id="JACHJG010000009">
    <property type="protein sequence ID" value="MBB4888474.1"/>
    <property type="molecule type" value="Genomic_DNA"/>
</dbReference>
<dbReference type="RefSeq" id="WP_184736098.1">
    <property type="nucleotide sequence ID" value="NZ_BMRW01000007.1"/>
</dbReference>
<feature type="compositionally biased region" description="Gly residues" evidence="1">
    <location>
        <begin position="144"/>
        <end position="154"/>
    </location>
</feature>
<evidence type="ECO:0000256" key="1">
    <source>
        <dbReference type="SAM" id="MobiDB-lite"/>
    </source>
</evidence>
<dbReference type="AlphaFoldDB" id="A0A7W7LE16"/>
<keyword evidence="3" id="KW-1185">Reference proteome</keyword>